<protein>
    <submittedName>
        <fullName evidence="1">Uncharacterized protein</fullName>
    </submittedName>
</protein>
<accession>A0A0F9JZ31</accession>
<reference evidence="1" key="1">
    <citation type="journal article" date="2015" name="Nature">
        <title>Complex archaea that bridge the gap between prokaryotes and eukaryotes.</title>
        <authorList>
            <person name="Spang A."/>
            <person name="Saw J.H."/>
            <person name="Jorgensen S.L."/>
            <person name="Zaremba-Niedzwiedzka K."/>
            <person name="Martijn J."/>
            <person name="Lind A.E."/>
            <person name="van Eijk R."/>
            <person name="Schleper C."/>
            <person name="Guy L."/>
            <person name="Ettema T.J."/>
        </authorList>
    </citation>
    <scope>NUCLEOTIDE SEQUENCE</scope>
</reference>
<gene>
    <name evidence="1" type="ORF">LCGC14_1394130</name>
</gene>
<dbReference type="EMBL" id="LAZR01009041">
    <property type="protein sequence ID" value="KKM75054.1"/>
    <property type="molecule type" value="Genomic_DNA"/>
</dbReference>
<organism evidence="1">
    <name type="scientific">marine sediment metagenome</name>
    <dbReference type="NCBI Taxonomy" id="412755"/>
    <lineage>
        <taxon>unclassified sequences</taxon>
        <taxon>metagenomes</taxon>
        <taxon>ecological metagenomes</taxon>
    </lineage>
</organism>
<comment type="caution">
    <text evidence="1">The sequence shown here is derived from an EMBL/GenBank/DDBJ whole genome shotgun (WGS) entry which is preliminary data.</text>
</comment>
<name>A0A0F9JZ31_9ZZZZ</name>
<proteinExistence type="predicted"/>
<dbReference type="AlphaFoldDB" id="A0A0F9JZ31"/>
<evidence type="ECO:0000313" key="1">
    <source>
        <dbReference type="EMBL" id="KKM75054.1"/>
    </source>
</evidence>
<sequence>MKQTKGINLLDLFHKIDAVSKNYSVYGAFQPPYIRINSENINKGVN</sequence>